<evidence type="ECO:0000256" key="1">
    <source>
        <dbReference type="ARBA" id="ARBA00022679"/>
    </source>
</evidence>
<dbReference type="Proteomes" id="UP000703269">
    <property type="component" value="Unassembled WGS sequence"/>
</dbReference>
<sequence length="522" mass="57750">MTIEQSSHIVVAVHLGWGHVRPLCAFAAQVVKLRGADVTFMTTCQMYDQTVKELSRNFGEGEAALRERIRVVGLPAHETDLLDVEVVGKAFDEQFQRIIAAEPVFCSKKETDLAALKPPSALIIDMFGYRFFETARKLSPSLKVVVSLPPSLQSMWGLTGPYKSDGQDEMHGKIQDLMRKTGKTFVEAADEVLVTPNEEIMDVPGLPPLYVYELYPQEPIIKLSGIGVMHLTALNLMYECDAVFSCSAAALEPPETVKAFNEFLALTSRKLYFLGLLLPETGNEADMAQRELEKSPEIASFLKGVLEKHGERSLVYISFGTIWWTTKSEQVWTFLDVLMEKNTPFIMAQASPFGSLPEEVATKVKASGIGLITPWAPQQAILEHPTAGWFVTHSGFNSVTESVHAGVPMICWPFGADQPLNAVQLTENLDIAYELYEVRTGAWGLKPLRRTGKAPAGTPDALRAEMQAVLEQAFGDDGARKRDNIRKLRKGALELWKDGGEARRAADQLLDDIAVCARRLPL</sequence>
<gene>
    <name evidence="2" type="ORF">PsYK624_082880</name>
</gene>
<keyword evidence="3" id="KW-1185">Reference proteome</keyword>
<keyword evidence="1" id="KW-0808">Transferase</keyword>
<dbReference type="PANTHER" id="PTHR48045">
    <property type="entry name" value="UDP-GLYCOSYLTRANSFERASE 72B1"/>
    <property type="match status" value="1"/>
</dbReference>
<protein>
    <submittedName>
        <fullName evidence="2">Glycosyltransferase family 1 protein</fullName>
    </submittedName>
</protein>
<reference evidence="2 3" key="1">
    <citation type="submission" date="2021-08" db="EMBL/GenBank/DDBJ databases">
        <title>Draft Genome Sequence of Phanerochaete sordida strain YK-624.</title>
        <authorList>
            <person name="Mori T."/>
            <person name="Dohra H."/>
            <person name="Suzuki T."/>
            <person name="Kawagishi H."/>
            <person name="Hirai H."/>
        </authorList>
    </citation>
    <scope>NUCLEOTIDE SEQUENCE [LARGE SCALE GENOMIC DNA]</scope>
    <source>
        <strain evidence="2 3">YK-624</strain>
    </source>
</reference>
<dbReference type="InterPro" id="IPR002213">
    <property type="entry name" value="UDP_glucos_trans"/>
</dbReference>
<dbReference type="CDD" id="cd03784">
    <property type="entry name" value="GT1_Gtf-like"/>
    <property type="match status" value="1"/>
</dbReference>
<evidence type="ECO:0000313" key="3">
    <source>
        <dbReference type="Proteomes" id="UP000703269"/>
    </source>
</evidence>
<dbReference type="Pfam" id="PF00201">
    <property type="entry name" value="UDPGT"/>
    <property type="match status" value="1"/>
</dbReference>
<organism evidence="2 3">
    <name type="scientific">Phanerochaete sordida</name>
    <dbReference type="NCBI Taxonomy" id="48140"/>
    <lineage>
        <taxon>Eukaryota</taxon>
        <taxon>Fungi</taxon>
        <taxon>Dikarya</taxon>
        <taxon>Basidiomycota</taxon>
        <taxon>Agaricomycotina</taxon>
        <taxon>Agaricomycetes</taxon>
        <taxon>Polyporales</taxon>
        <taxon>Phanerochaetaceae</taxon>
        <taxon>Phanerochaete</taxon>
    </lineage>
</organism>
<dbReference type="GO" id="GO:0008194">
    <property type="term" value="F:UDP-glycosyltransferase activity"/>
    <property type="evidence" value="ECO:0007669"/>
    <property type="project" value="InterPro"/>
</dbReference>
<dbReference type="PANTHER" id="PTHR48045:SF31">
    <property type="entry name" value="UDP-GLYCOSYLTRANSFERASE 76B1-LIKE"/>
    <property type="match status" value="1"/>
</dbReference>
<dbReference type="Gene3D" id="3.40.50.2000">
    <property type="entry name" value="Glycogen Phosphorylase B"/>
    <property type="match status" value="2"/>
</dbReference>
<name>A0A9P3GCG3_9APHY</name>
<dbReference type="SUPFAM" id="SSF53756">
    <property type="entry name" value="UDP-Glycosyltransferase/glycogen phosphorylase"/>
    <property type="match status" value="1"/>
</dbReference>
<evidence type="ECO:0000313" key="2">
    <source>
        <dbReference type="EMBL" id="GJE92135.1"/>
    </source>
</evidence>
<dbReference type="EMBL" id="BPQB01000025">
    <property type="protein sequence ID" value="GJE92135.1"/>
    <property type="molecule type" value="Genomic_DNA"/>
</dbReference>
<proteinExistence type="predicted"/>
<comment type="caution">
    <text evidence="2">The sequence shown here is derived from an EMBL/GenBank/DDBJ whole genome shotgun (WGS) entry which is preliminary data.</text>
</comment>
<dbReference type="AlphaFoldDB" id="A0A9P3GCG3"/>
<dbReference type="OrthoDB" id="5835829at2759"/>
<accession>A0A9P3GCG3</accession>